<evidence type="ECO:0000313" key="4">
    <source>
        <dbReference type="Proteomes" id="UP000006462"/>
    </source>
</evidence>
<dbReference type="Proteomes" id="UP000006462">
    <property type="component" value="Unassembled WGS sequence"/>
</dbReference>
<dbReference type="Gene3D" id="3.30.70.330">
    <property type="match status" value="1"/>
</dbReference>
<accession>A0ABM9ZSR8</accession>
<organism evidence="3 4">
    <name type="scientific">Pyramidobacter piscolens W5455</name>
    <dbReference type="NCBI Taxonomy" id="352165"/>
    <lineage>
        <taxon>Bacteria</taxon>
        <taxon>Thermotogati</taxon>
        <taxon>Synergistota</taxon>
        <taxon>Synergistia</taxon>
        <taxon>Synergistales</taxon>
        <taxon>Dethiosulfovibrionaceae</taxon>
        <taxon>Pyramidobacter</taxon>
    </lineage>
</organism>
<sequence length="142" mass="15826">RREGRAGPRFDGERRGIGAERARFRGQGLSIRIAKGRNDQEWSVGRILGALCAALGVSRDEIGNIKMRDSHTEVELSPAAIASLDDGGRRRLIDRGLISGASGEPRLGGARRERRFDRSGERLGKRNFERTSERRPRYGRDA</sequence>
<dbReference type="RefSeq" id="WP_009165583.1">
    <property type="nucleotide sequence ID" value="NZ_ADFP01000102.1"/>
</dbReference>
<name>A0ABM9ZSR8_9BACT</name>
<gene>
    <name evidence="3" type="ORF">HMPREF7215_0497</name>
</gene>
<feature type="region of interest" description="Disordered" evidence="1">
    <location>
        <begin position="100"/>
        <end position="142"/>
    </location>
</feature>
<dbReference type="Pfam" id="PF03880">
    <property type="entry name" value="DbpA"/>
    <property type="match status" value="1"/>
</dbReference>
<protein>
    <submittedName>
        <fullName evidence="3">DbpA RNA binding domain protein</fullName>
    </submittedName>
</protein>
<dbReference type="InterPro" id="IPR012677">
    <property type="entry name" value="Nucleotide-bd_a/b_plait_sf"/>
</dbReference>
<reference evidence="3 4" key="1">
    <citation type="submission" date="2009-12" db="EMBL/GenBank/DDBJ databases">
        <authorList>
            <person name="Shrivastava S."/>
            <person name="Madupu R."/>
            <person name="Durkin A.S."/>
            <person name="Torralba M."/>
            <person name="Methe B."/>
            <person name="Sutton G.G."/>
            <person name="Strausberg R.L."/>
            <person name="Nelson K.E."/>
        </authorList>
    </citation>
    <scope>NUCLEOTIDE SEQUENCE [LARGE SCALE GENOMIC DNA]</scope>
    <source>
        <strain evidence="3 4">W5455</strain>
    </source>
</reference>
<feature type="domain" description="DEAD box helicase DbpA/CsdA RNA-binding" evidence="2">
    <location>
        <begin position="31"/>
        <end position="77"/>
    </location>
</feature>
<dbReference type="InterPro" id="IPR005580">
    <property type="entry name" value="DbpA/CsdA_RNA-bd_dom"/>
</dbReference>
<evidence type="ECO:0000256" key="1">
    <source>
        <dbReference type="SAM" id="MobiDB-lite"/>
    </source>
</evidence>
<evidence type="ECO:0000313" key="3">
    <source>
        <dbReference type="EMBL" id="EFB89957.1"/>
    </source>
</evidence>
<proteinExistence type="predicted"/>
<dbReference type="CDD" id="cd12252">
    <property type="entry name" value="RRM_DbpA"/>
    <property type="match status" value="1"/>
</dbReference>
<feature type="non-terminal residue" evidence="3">
    <location>
        <position position="1"/>
    </location>
</feature>
<feature type="compositionally biased region" description="Basic and acidic residues" evidence="1">
    <location>
        <begin position="110"/>
        <end position="142"/>
    </location>
</feature>
<evidence type="ECO:0000259" key="2">
    <source>
        <dbReference type="Pfam" id="PF03880"/>
    </source>
</evidence>
<dbReference type="EMBL" id="ADFP01000102">
    <property type="protein sequence ID" value="EFB89957.1"/>
    <property type="molecule type" value="Genomic_DNA"/>
</dbReference>
<keyword evidence="4" id="KW-1185">Reference proteome</keyword>
<comment type="caution">
    <text evidence="3">The sequence shown here is derived from an EMBL/GenBank/DDBJ whole genome shotgun (WGS) entry which is preliminary data.</text>
</comment>